<dbReference type="InterPro" id="IPR037219">
    <property type="entry name" value="Peptidase_M41-like"/>
</dbReference>
<dbReference type="PANTHER" id="PTHR33471:SF4">
    <property type="entry name" value="T22H22.11 PROTEIN"/>
    <property type="match status" value="1"/>
</dbReference>
<evidence type="ECO:0000313" key="2">
    <source>
        <dbReference type="Proteomes" id="UP001172457"/>
    </source>
</evidence>
<proteinExistence type="predicted"/>
<keyword evidence="2" id="KW-1185">Reference proteome</keyword>
<evidence type="ECO:0000313" key="1">
    <source>
        <dbReference type="EMBL" id="KAJ9565073.1"/>
    </source>
</evidence>
<dbReference type="EMBL" id="JARYMX010000001">
    <property type="protein sequence ID" value="KAJ9565073.1"/>
    <property type="molecule type" value="Genomic_DNA"/>
</dbReference>
<dbReference type="SUPFAM" id="SSF140990">
    <property type="entry name" value="FtsH protease domain-like"/>
    <property type="match status" value="1"/>
</dbReference>
<gene>
    <name evidence="1" type="ORF">OSB04_001039</name>
</gene>
<dbReference type="GO" id="GO:0005524">
    <property type="term" value="F:ATP binding"/>
    <property type="evidence" value="ECO:0007669"/>
    <property type="project" value="InterPro"/>
</dbReference>
<accession>A0AA38U9H8</accession>
<sequence length="355" mass="38956">MVCSVGGAIGREISLDFRRRTGGATVVATKEECDGSGVRRRRRAALRMVDRQLAKGNFKLALSLVKQLQRQPPPAGGLRGFAAAKQVPRRVSSVEDLHLSVTETSALQSLFDSILDLIMSSLESSPSEEASLLGQGHSVTSEGNGLYLEDDIVDHNQVAQHEAGHFLVGYLLGVLPKKYGLFSTEDMKQDNILDASVKFIGFEFLTELEDAVPSKKLQQVKPGHRLIIALYKYISNTPTPFHNACMQASKGKLSSTVLSKLLCVILGGLVAEHLVFGYSKGHHADVEMLERVLNQFTQDEDEANTLIRWCVLNTLVVLHRHGEATSMLAEAMAHGRSIGNCIDIIEITLQNYQHI</sequence>
<dbReference type="Proteomes" id="UP001172457">
    <property type="component" value="Chromosome 1"/>
</dbReference>
<protein>
    <submittedName>
        <fullName evidence="1">Uncharacterized protein</fullName>
    </submittedName>
</protein>
<dbReference type="GO" id="GO:0006508">
    <property type="term" value="P:proteolysis"/>
    <property type="evidence" value="ECO:0007669"/>
    <property type="project" value="InterPro"/>
</dbReference>
<comment type="caution">
    <text evidence="1">The sequence shown here is derived from an EMBL/GenBank/DDBJ whole genome shotgun (WGS) entry which is preliminary data.</text>
</comment>
<dbReference type="GO" id="GO:0004222">
    <property type="term" value="F:metalloendopeptidase activity"/>
    <property type="evidence" value="ECO:0007669"/>
    <property type="project" value="InterPro"/>
</dbReference>
<reference evidence="1" key="1">
    <citation type="submission" date="2023-03" db="EMBL/GenBank/DDBJ databases">
        <title>Chromosome-scale reference genome and RAD-based genetic map of yellow starthistle (Centaurea solstitialis) reveal putative structural variation and QTLs associated with invader traits.</title>
        <authorList>
            <person name="Reatini B."/>
            <person name="Cang F.A."/>
            <person name="Jiang Q."/>
            <person name="Mckibben M.T.W."/>
            <person name="Barker M.S."/>
            <person name="Rieseberg L.H."/>
            <person name="Dlugosch K.M."/>
        </authorList>
    </citation>
    <scope>NUCLEOTIDE SEQUENCE</scope>
    <source>
        <strain evidence="1">CAN-66</strain>
        <tissue evidence="1">Leaf</tissue>
    </source>
</reference>
<dbReference type="Gene3D" id="1.20.58.760">
    <property type="entry name" value="Peptidase M41"/>
    <property type="match status" value="1"/>
</dbReference>
<dbReference type="PANTHER" id="PTHR33471">
    <property type="entry name" value="ATP-DEPENDENT ZINC METALLOPROTEASE-RELATED"/>
    <property type="match status" value="1"/>
</dbReference>
<organism evidence="1 2">
    <name type="scientific">Centaurea solstitialis</name>
    <name type="common">yellow star-thistle</name>
    <dbReference type="NCBI Taxonomy" id="347529"/>
    <lineage>
        <taxon>Eukaryota</taxon>
        <taxon>Viridiplantae</taxon>
        <taxon>Streptophyta</taxon>
        <taxon>Embryophyta</taxon>
        <taxon>Tracheophyta</taxon>
        <taxon>Spermatophyta</taxon>
        <taxon>Magnoliopsida</taxon>
        <taxon>eudicotyledons</taxon>
        <taxon>Gunneridae</taxon>
        <taxon>Pentapetalae</taxon>
        <taxon>asterids</taxon>
        <taxon>campanulids</taxon>
        <taxon>Asterales</taxon>
        <taxon>Asteraceae</taxon>
        <taxon>Carduoideae</taxon>
        <taxon>Cardueae</taxon>
        <taxon>Centaureinae</taxon>
        <taxon>Centaurea</taxon>
    </lineage>
</organism>
<dbReference type="GO" id="GO:0004176">
    <property type="term" value="F:ATP-dependent peptidase activity"/>
    <property type="evidence" value="ECO:0007669"/>
    <property type="project" value="InterPro"/>
</dbReference>
<dbReference type="AlphaFoldDB" id="A0AA38U9H8"/>
<name>A0AA38U9H8_9ASTR</name>